<name>A0A6F9DU69_9ASCI</name>
<dbReference type="CDD" id="cd02955">
    <property type="entry name" value="SSP411"/>
    <property type="match status" value="1"/>
</dbReference>
<dbReference type="Pfam" id="PF03190">
    <property type="entry name" value="Thioredox_DsbH"/>
    <property type="match status" value="1"/>
</dbReference>
<reference evidence="2" key="1">
    <citation type="submission" date="2020-04" db="EMBL/GenBank/DDBJ databases">
        <authorList>
            <person name="Neveu A P."/>
        </authorList>
    </citation>
    <scope>NUCLEOTIDE SEQUENCE</scope>
    <source>
        <tissue evidence="2">Whole embryo</tissue>
    </source>
</reference>
<organism evidence="2">
    <name type="scientific">Phallusia mammillata</name>
    <dbReference type="NCBI Taxonomy" id="59560"/>
    <lineage>
        <taxon>Eukaryota</taxon>
        <taxon>Metazoa</taxon>
        <taxon>Chordata</taxon>
        <taxon>Tunicata</taxon>
        <taxon>Ascidiacea</taxon>
        <taxon>Phlebobranchia</taxon>
        <taxon>Ascidiidae</taxon>
        <taxon>Phallusia</taxon>
    </lineage>
</organism>
<dbReference type="Gene3D" id="3.40.30.10">
    <property type="entry name" value="Glutaredoxin"/>
    <property type="match status" value="1"/>
</dbReference>
<feature type="domain" description="Spermatogenesis-associated protein 20-like TRX" evidence="1">
    <location>
        <begin position="42"/>
        <end position="203"/>
    </location>
</feature>
<dbReference type="PANTHER" id="PTHR42899">
    <property type="entry name" value="SPERMATOGENESIS-ASSOCIATED PROTEIN 20"/>
    <property type="match status" value="1"/>
</dbReference>
<dbReference type="GO" id="GO:0005975">
    <property type="term" value="P:carbohydrate metabolic process"/>
    <property type="evidence" value="ECO:0007669"/>
    <property type="project" value="InterPro"/>
</dbReference>
<dbReference type="InterPro" id="IPR036249">
    <property type="entry name" value="Thioredoxin-like_sf"/>
</dbReference>
<gene>
    <name evidence="2" type="primary">Spata20</name>
</gene>
<accession>A0A6F9DU69</accession>
<sequence length="767" mass="86477">MFKHLRCYLCKISNFTQLDNISVRGISSVSIRMASSGTDRKPNRLINERSPYLLQHAHNPVDWYPWGEEAFAKAREESKLIFLSVGYSTCHWCHVMEKESFENESIAKILNEHFVPVKVDREERPDVDRVYMTFVQATSGQGGWPMSVWLTPELKPYIGGTYFPPDDSISRRGFRTVLGVIAKKWNDDKANCSTSASKIIEAIQKAIEVKTDSSASVPDMESCDKCAKQMSQNFDEELGGFGGAPKFPQPVNLNFLLRYFACHPGTDLGQKSLDMVCKTLKAMADGGIHDHIGYGFHRYSTDQYWHVPHFEKMLYDQGQIAVALADCYAITQDKQLNDALVKLLDYVCRDLTHPNGGFFSAEDADSLEHEDDSAKKEGAFYAWTQTEIQDILKDEKLDTVSLSDIVLEYYGVKDAGNVSFDQDPHGELRGKNVLIIRGGVNALSEKFKLPYDDVIAGLAKARDLMMRVREKRPRPHLDSKMITAWNALMISGFSRAACVTGETRYSEVATKAARFIREHLYDVTKQTLLRSCYCGEDNSVEQTKTPIEGFDADYAYLIRALLDLYEATHDDSWVEWASQLQEKQTELFWDDENGGFFTIAQGDSSILLRLKEDQDGAEPSANSVSAMNLLRLSAYLNQPNLEEQAQKLLKSFANRLSTVPYALPEMASALLWIWKGHKQIVIRGDAKNPQTQNLVKHVDANFLPFKIVIPPSINSSDSFLYRHLEGHLSGMTGPQVGVSEESRVFVCENFTCQLPVKTIDELSAVLK</sequence>
<dbReference type="SUPFAM" id="SSF52833">
    <property type="entry name" value="Thioredoxin-like"/>
    <property type="match status" value="1"/>
</dbReference>
<protein>
    <submittedName>
        <fullName evidence="2">Spermatogenesis-associated protein 20</fullName>
    </submittedName>
</protein>
<dbReference type="AlphaFoldDB" id="A0A6F9DU69"/>
<dbReference type="InterPro" id="IPR012341">
    <property type="entry name" value="6hp_glycosidase-like_sf"/>
</dbReference>
<dbReference type="PIRSF" id="PIRSF006402">
    <property type="entry name" value="UCP006402_thioredoxin"/>
    <property type="match status" value="1"/>
</dbReference>
<dbReference type="InterPro" id="IPR004879">
    <property type="entry name" value="Ssp411-like_TRX"/>
</dbReference>
<dbReference type="EMBL" id="LR790654">
    <property type="protein sequence ID" value="CAB3266516.1"/>
    <property type="molecule type" value="mRNA"/>
</dbReference>
<proteinExistence type="evidence at transcript level"/>
<evidence type="ECO:0000313" key="2">
    <source>
        <dbReference type="EMBL" id="CAB3266516.1"/>
    </source>
</evidence>
<dbReference type="Gene3D" id="1.50.10.10">
    <property type="match status" value="1"/>
</dbReference>
<evidence type="ECO:0000259" key="1">
    <source>
        <dbReference type="Pfam" id="PF03190"/>
    </source>
</evidence>
<dbReference type="PANTHER" id="PTHR42899:SF1">
    <property type="entry name" value="SPERMATOGENESIS-ASSOCIATED PROTEIN 20"/>
    <property type="match status" value="1"/>
</dbReference>
<dbReference type="SUPFAM" id="SSF48208">
    <property type="entry name" value="Six-hairpin glycosidases"/>
    <property type="match status" value="1"/>
</dbReference>
<dbReference type="InterPro" id="IPR024705">
    <property type="entry name" value="Ssp411"/>
</dbReference>
<dbReference type="InterPro" id="IPR008928">
    <property type="entry name" value="6-hairpin_glycosidase_sf"/>
</dbReference>